<comment type="caution">
    <text evidence="3">The sequence shown here is derived from an EMBL/GenBank/DDBJ whole genome shotgun (WGS) entry which is preliminary data.</text>
</comment>
<accession>A0A090WW02</accession>
<evidence type="ECO:0000313" key="4">
    <source>
        <dbReference type="Proteomes" id="UP000029643"/>
    </source>
</evidence>
<evidence type="ECO:0000259" key="2">
    <source>
        <dbReference type="Pfam" id="PF07631"/>
    </source>
</evidence>
<reference evidence="3 4" key="1">
    <citation type="journal article" date="2014" name="Genome Announc.">
        <title>Draft Genome Sequences of Marine Flavobacterium Algibacter lectus Strains SS8 and NR4.</title>
        <authorList>
            <person name="Takatani N."/>
            <person name="Nakanishi M."/>
            <person name="Meirelles P."/>
            <person name="Mino S."/>
            <person name="Suda W."/>
            <person name="Oshima K."/>
            <person name="Hattori M."/>
            <person name="Ohkuma M."/>
            <person name="Hosokawa M."/>
            <person name="Miyashita K."/>
            <person name="Thompson F.L."/>
            <person name="Niwa A."/>
            <person name="Sawabe T."/>
            <person name="Sawabe T."/>
        </authorList>
    </citation>
    <scope>NUCLEOTIDE SEQUENCE [LARGE SCALE GENOMIC DNA]</scope>
    <source>
        <strain evidence="4">JCM19274</strain>
    </source>
</reference>
<dbReference type="EMBL" id="BBNU01000010">
    <property type="protein sequence ID" value="GAL80423.1"/>
    <property type="molecule type" value="Genomic_DNA"/>
</dbReference>
<evidence type="ECO:0000313" key="3">
    <source>
        <dbReference type="EMBL" id="GAL80423.1"/>
    </source>
</evidence>
<feature type="domain" description="DUF1592" evidence="2">
    <location>
        <begin position="2"/>
        <end position="101"/>
    </location>
</feature>
<sequence>MASTGDLYDELPKQIERMVDDERITRMIHSFSYEWLRLDRHKSMDTDVGMYRDYTRFVKEDMFKETYEFIQHILKNDLSIMNFIDSDFAMLNQNLAEFYGIDGVKGNEFRPVTLPKEEHRGGLLSQGSFLNGHSDGVQAHPIKRAVWLKEKILGDSPPPPPPNVPELATDTPGFEKMTLKEQLFLHRNKTSC</sequence>
<dbReference type="InterPro" id="IPR013042">
    <property type="entry name" value="DUF1592"/>
</dbReference>
<gene>
    <name evidence="3" type="ORF">JCM19274_713</name>
</gene>
<organism evidence="3 4">
    <name type="scientific">Algibacter lectus</name>
    <dbReference type="NCBI Taxonomy" id="221126"/>
    <lineage>
        <taxon>Bacteria</taxon>
        <taxon>Pseudomonadati</taxon>
        <taxon>Bacteroidota</taxon>
        <taxon>Flavobacteriia</taxon>
        <taxon>Flavobacteriales</taxon>
        <taxon>Flavobacteriaceae</taxon>
        <taxon>Algibacter</taxon>
    </lineage>
</organism>
<evidence type="ECO:0000259" key="1">
    <source>
        <dbReference type="Pfam" id="PF07627"/>
    </source>
</evidence>
<protein>
    <submittedName>
        <fullName evidence="3">Uncharacterized protein</fullName>
    </submittedName>
</protein>
<feature type="domain" description="DUF1588" evidence="1">
    <location>
        <begin position="120"/>
        <end position="192"/>
    </location>
</feature>
<dbReference type="AlphaFoldDB" id="A0A090WW02"/>
<dbReference type="Proteomes" id="UP000029643">
    <property type="component" value="Unassembled WGS sequence"/>
</dbReference>
<dbReference type="Pfam" id="PF07631">
    <property type="entry name" value="PSD4"/>
    <property type="match status" value="1"/>
</dbReference>
<dbReference type="InterPro" id="IPR013039">
    <property type="entry name" value="DUF1588"/>
</dbReference>
<name>A0A090WW02_9FLAO</name>
<dbReference type="Pfam" id="PF07627">
    <property type="entry name" value="PSCyt3"/>
    <property type="match status" value="1"/>
</dbReference>
<proteinExistence type="predicted"/>